<dbReference type="RefSeq" id="WP_194032003.1">
    <property type="nucleotide sequence ID" value="NZ_JADEWZ010000067.1"/>
</dbReference>
<evidence type="ECO:0000256" key="7">
    <source>
        <dbReference type="SAM" id="Phobius"/>
    </source>
</evidence>
<evidence type="ECO:0000256" key="6">
    <source>
        <dbReference type="ARBA" id="ARBA00023136"/>
    </source>
</evidence>
<feature type="transmembrane region" description="Helical" evidence="7">
    <location>
        <begin position="86"/>
        <end position="105"/>
    </location>
</feature>
<dbReference type="InterPro" id="IPR051689">
    <property type="entry name" value="Sterol_desaturase/TMEM195"/>
</dbReference>
<evidence type="ECO:0000313" key="9">
    <source>
        <dbReference type="EMBL" id="MBE9118907.1"/>
    </source>
</evidence>
<feature type="domain" description="Fatty acid hydroxylase" evidence="8">
    <location>
        <begin position="91"/>
        <end position="224"/>
    </location>
</feature>
<dbReference type="GO" id="GO:0050479">
    <property type="term" value="F:glyceryl-ether monooxygenase activity"/>
    <property type="evidence" value="ECO:0007669"/>
    <property type="project" value="TreeGrafter"/>
</dbReference>
<dbReference type="AlphaFoldDB" id="A0A8J7IXQ0"/>
<dbReference type="GO" id="GO:0006643">
    <property type="term" value="P:membrane lipid metabolic process"/>
    <property type="evidence" value="ECO:0007669"/>
    <property type="project" value="TreeGrafter"/>
</dbReference>
<dbReference type="PANTHER" id="PTHR21624:SF1">
    <property type="entry name" value="ALKYLGLYCEROL MONOOXYGENASE"/>
    <property type="match status" value="1"/>
</dbReference>
<keyword evidence="3 7" id="KW-1133">Transmembrane helix</keyword>
<dbReference type="GO" id="GO:0012505">
    <property type="term" value="C:endomembrane system"/>
    <property type="evidence" value="ECO:0007669"/>
    <property type="project" value="UniProtKB-SubCell"/>
</dbReference>
<feature type="transmembrane region" description="Helical" evidence="7">
    <location>
        <begin position="20"/>
        <end position="38"/>
    </location>
</feature>
<evidence type="ECO:0000256" key="1">
    <source>
        <dbReference type="ARBA" id="ARBA00004127"/>
    </source>
</evidence>
<reference evidence="9" key="1">
    <citation type="submission" date="2020-10" db="EMBL/GenBank/DDBJ databases">
        <authorList>
            <person name="Castelo-Branco R."/>
            <person name="Eusebio N."/>
            <person name="Adriana R."/>
            <person name="Vieira A."/>
            <person name="Brugerolle De Fraissinette N."/>
            <person name="Rezende De Castro R."/>
            <person name="Schneider M.P."/>
            <person name="Vasconcelos V."/>
            <person name="Leao P.N."/>
        </authorList>
    </citation>
    <scope>NUCLEOTIDE SEQUENCE</scope>
    <source>
        <strain evidence="9">LEGE 07157</strain>
    </source>
</reference>
<dbReference type="InterPro" id="IPR006694">
    <property type="entry name" value="Fatty_acid_hydroxylase"/>
</dbReference>
<keyword evidence="10" id="KW-1185">Reference proteome</keyword>
<dbReference type="PANTHER" id="PTHR21624">
    <property type="entry name" value="STEROL DESATURASE-RELATED PROTEIN"/>
    <property type="match status" value="1"/>
</dbReference>
<sequence>MNIDFTRFNEFIETFDILELIELVFLIAIIVEAAWDIFTGRRKKGETFANFGIALANHLLDRTLYGLVFVLGLFVVENFISWRIPLTWWSWVLALILADITYYWMHRWEHEIRIFWSYHSVHHSSPEYNLTTSIRLAWIEGLIEWIFFVPMILMGFDVVQTLIALAVVLIYQTWIHTERIGKLGWMDCIFNTPSVHRVHHGTSRMCIDKNYGGILIIWDRLFGTYQAENEKITYGLTKQVGSVNPIIINFYELWQITKDVLRSKRFSHALGYIFGKPGWQPNGGTKKY</sequence>
<evidence type="ECO:0000313" key="10">
    <source>
        <dbReference type="Proteomes" id="UP000654482"/>
    </source>
</evidence>
<dbReference type="GO" id="GO:0005506">
    <property type="term" value="F:iron ion binding"/>
    <property type="evidence" value="ECO:0007669"/>
    <property type="project" value="InterPro"/>
</dbReference>
<evidence type="ECO:0000256" key="4">
    <source>
        <dbReference type="ARBA" id="ARBA00023002"/>
    </source>
</evidence>
<gene>
    <name evidence="9" type="ORF">IQ249_23750</name>
</gene>
<evidence type="ECO:0000256" key="5">
    <source>
        <dbReference type="ARBA" id="ARBA00023098"/>
    </source>
</evidence>
<protein>
    <submittedName>
        <fullName evidence="9">Sterol desaturase family protein</fullName>
    </submittedName>
</protein>
<keyword evidence="6 7" id="KW-0472">Membrane</keyword>
<dbReference type="Pfam" id="PF04116">
    <property type="entry name" value="FA_hydroxylase"/>
    <property type="match status" value="1"/>
</dbReference>
<proteinExistence type="predicted"/>
<feature type="transmembrane region" description="Helical" evidence="7">
    <location>
        <begin position="145"/>
        <end position="171"/>
    </location>
</feature>
<name>A0A8J7IXQ0_9CYAN</name>
<dbReference type="GO" id="GO:0008610">
    <property type="term" value="P:lipid biosynthetic process"/>
    <property type="evidence" value="ECO:0007669"/>
    <property type="project" value="InterPro"/>
</dbReference>
<accession>A0A8J7IXQ0</accession>
<feature type="transmembrane region" description="Helical" evidence="7">
    <location>
        <begin position="59"/>
        <end position="80"/>
    </location>
</feature>
<comment type="caution">
    <text evidence="9">The sequence shown here is derived from an EMBL/GenBank/DDBJ whole genome shotgun (WGS) entry which is preliminary data.</text>
</comment>
<keyword evidence="4" id="KW-0560">Oxidoreductase</keyword>
<comment type="subcellular location">
    <subcellularLocation>
        <location evidence="1">Endomembrane system</location>
        <topology evidence="1">Multi-pass membrane protein</topology>
    </subcellularLocation>
</comment>
<dbReference type="GO" id="GO:0016020">
    <property type="term" value="C:membrane"/>
    <property type="evidence" value="ECO:0007669"/>
    <property type="project" value="GOC"/>
</dbReference>
<evidence type="ECO:0000259" key="8">
    <source>
        <dbReference type="Pfam" id="PF04116"/>
    </source>
</evidence>
<dbReference type="EMBL" id="JADEWZ010000067">
    <property type="protein sequence ID" value="MBE9118907.1"/>
    <property type="molecule type" value="Genomic_DNA"/>
</dbReference>
<organism evidence="9 10">
    <name type="scientific">Lusitaniella coriacea LEGE 07157</name>
    <dbReference type="NCBI Taxonomy" id="945747"/>
    <lineage>
        <taxon>Bacteria</taxon>
        <taxon>Bacillati</taxon>
        <taxon>Cyanobacteriota</taxon>
        <taxon>Cyanophyceae</taxon>
        <taxon>Spirulinales</taxon>
        <taxon>Lusitaniellaceae</taxon>
        <taxon>Lusitaniella</taxon>
    </lineage>
</organism>
<keyword evidence="2 7" id="KW-0812">Transmembrane</keyword>
<evidence type="ECO:0000256" key="3">
    <source>
        <dbReference type="ARBA" id="ARBA00022989"/>
    </source>
</evidence>
<evidence type="ECO:0000256" key="2">
    <source>
        <dbReference type="ARBA" id="ARBA00022692"/>
    </source>
</evidence>
<keyword evidence="5" id="KW-0443">Lipid metabolism</keyword>
<dbReference type="Proteomes" id="UP000654482">
    <property type="component" value="Unassembled WGS sequence"/>
</dbReference>